<evidence type="ECO:0000256" key="1">
    <source>
        <dbReference type="SAM" id="SignalP"/>
    </source>
</evidence>
<feature type="signal peptide" evidence="1">
    <location>
        <begin position="1"/>
        <end position="22"/>
    </location>
</feature>
<evidence type="ECO:0000313" key="2">
    <source>
        <dbReference type="EMBL" id="KAA0066568.1"/>
    </source>
</evidence>
<dbReference type="EMBL" id="SSTE01000887">
    <property type="protein sequence ID" value="KAA0066568.1"/>
    <property type="molecule type" value="Genomic_DNA"/>
</dbReference>
<reference evidence="2 3" key="1">
    <citation type="submission" date="2019-08" db="EMBL/GenBank/DDBJ databases">
        <title>Draft genome sequences of two oriental melons (Cucumis melo L. var makuwa).</title>
        <authorList>
            <person name="Kwon S.-Y."/>
        </authorList>
    </citation>
    <scope>NUCLEOTIDE SEQUENCE [LARGE SCALE GENOMIC DNA]</scope>
    <source>
        <strain evidence="3">cv. SW 3</strain>
        <tissue evidence="2">Leaf</tissue>
    </source>
</reference>
<accession>A0A5A7VFQ1</accession>
<protein>
    <submittedName>
        <fullName evidence="2">UBN2_3 domain-containing protein</fullName>
    </submittedName>
</protein>
<comment type="caution">
    <text evidence="2">The sequence shown here is derived from an EMBL/GenBank/DDBJ whole genome shotgun (WGS) entry which is preliminary data.</text>
</comment>
<dbReference type="AlphaFoldDB" id="A0A5A7VFQ1"/>
<gene>
    <name evidence="2" type="ORF">E6C27_scaffold25G001390</name>
</gene>
<evidence type="ECO:0000313" key="3">
    <source>
        <dbReference type="Proteomes" id="UP000321393"/>
    </source>
</evidence>
<proteinExistence type="predicted"/>
<name>A0A5A7VFQ1_CUCMM</name>
<dbReference type="Proteomes" id="UP000321393">
    <property type="component" value="Unassembled WGS sequence"/>
</dbReference>
<sequence>MPSHPLTLVIIPMLGILKFTQHEVGESTTHSDLNVQASSSSSGIAQQQLKGLRKQIAAIETTIGTTSNTPVSMLACRYYMLQQPKIFGTWQEMDLCKKIVWNCSSDGIQHSRIEEIDRIYNFLAGPHSKFDIDRTSAMSILPTPVVDFAAFIVKTPDHDRKRIVENLPHL</sequence>
<keyword evidence="1" id="KW-0732">Signal</keyword>
<organism evidence="2 3">
    <name type="scientific">Cucumis melo var. makuwa</name>
    <name type="common">Oriental melon</name>
    <dbReference type="NCBI Taxonomy" id="1194695"/>
    <lineage>
        <taxon>Eukaryota</taxon>
        <taxon>Viridiplantae</taxon>
        <taxon>Streptophyta</taxon>
        <taxon>Embryophyta</taxon>
        <taxon>Tracheophyta</taxon>
        <taxon>Spermatophyta</taxon>
        <taxon>Magnoliopsida</taxon>
        <taxon>eudicotyledons</taxon>
        <taxon>Gunneridae</taxon>
        <taxon>Pentapetalae</taxon>
        <taxon>rosids</taxon>
        <taxon>fabids</taxon>
        <taxon>Cucurbitales</taxon>
        <taxon>Cucurbitaceae</taxon>
        <taxon>Benincaseae</taxon>
        <taxon>Cucumis</taxon>
    </lineage>
</organism>
<feature type="chain" id="PRO_5023037641" evidence="1">
    <location>
        <begin position="23"/>
        <end position="170"/>
    </location>
</feature>